<dbReference type="Pfam" id="PF00668">
    <property type="entry name" value="Condensation"/>
    <property type="match status" value="1"/>
</dbReference>
<name>A0ABT4N0S1_GORRU</name>
<gene>
    <name evidence="2" type="ORF">O4213_22970</name>
</gene>
<evidence type="ECO:0000313" key="2">
    <source>
        <dbReference type="EMBL" id="MCZ4552870.1"/>
    </source>
</evidence>
<keyword evidence="3" id="KW-1185">Reference proteome</keyword>
<organism evidence="2 3">
    <name type="scientific">Gordonia rubripertincta</name>
    <name type="common">Rhodococcus corallinus</name>
    <dbReference type="NCBI Taxonomy" id="36822"/>
    <lineage>
        <taxon>Bacteria</taxon>
        <taxon>Bacillati</taxon>
        <taxon>Actinomycetota</taxon>
        <taxon>Actinomycetes</taxon>
        <taxon>Mycobacteriales</taxon>
        <taxon>Gordoniaceae</taxon>
        <taxon>Gordonia</taxon>
    </lineage>
</organism>
<dbReference type="Gene3D" id="3.30.559.10">
    <property type="entry name" value="Chloramphenicol acetyltransferase-like domain"/>
    <property type="match status" value="1"/>
</dbReference>
<dbReference type="EMBL" id="JAPWIE010000007">
    <property type="protein sequence ID" value="MCZ4552870.1"/>
    <property type="molecule type" value="Genomic_DNA"/>
</dbReference>
<feature type="domain" description="Condensation" evidence="1">
    <location>
        <begin position="52"/>
        <end position="376"/>
    </location>
</feature>
<sequence length="447" mass="48759">MHVTTIDHYLPDPGNLMQWTVDSGAVRPVASSVPPSFNQGFHLSGSADESTWLAAAFDIDGRVDVKALERAYRLLIARHGTLHSAFVRRDGEIERELYDPAELILNQEPIAAADSPEGLRDLLWSTLNTACHPFGFPAYLLAAIDRAERSTVFCGFDHAHVDAYSMSIIIDDLHQLYRGCLDEPGGFVADTMPMAGNFVDYCAAEAEAAVIGPRDPRMRAWLTFFDEHDNTPPGFPLDLGLPPGQSAPQAVDLRDLLDADTTAAFEVFCRSNGASVFAGMLAAMARCVRVLGGGPQMSLLFPLHTRRSEQWRGAVGWFTTNAPIKVAATEDFSESVQRAGPALRAAVALGEVPVPHVLAAMGGLNHQRNDIFMVSFVDYRGLPGASAHEDIGAHHVSNVTTADDAQFWISRTERGLALRSRYPDTDAAATVVTSFLDELSRFLRQPW</sequence>
<proteinExistence type="predicted"/>
<protein>
    <submittedName>
        <fullName evidence="2">Condensation domain-containing protein</fullName>
    </submittedName>
</protein>
<reference evidence="2" key="1">
    <citation type="submission" date="2022-12" db="EMBL/GenBank/DDBJ databases">
        <authorList>
            <person name="Krivoruchko A.V."/>
            <person name="Elkin A."/>
        </authorList>
    </citation>
    <scope>NUCLEOTIDE SEQUENCE</scope>
    <source>
        <strain evidence="2">IEGM 1388</strain>
    </source>
</reference>
<dbReference type="PANTHER" id="PTHR45527:SF1">
    <property type="entry name" value="FATTY ACID SYNTHASE"/>
    <property type="match status" value="1"/>
</dbReference>
<evidence type="ECO:0000313" key="3">
    <source>
        <dbReference type="Proteomes" id="UP001067235"/>
    </source>
</evidence>
<dbReference type="RefSeq" id="WP_301573484.1">
    <property type="nucleotide sequence ID" value="NZ_JAPWIE010000007.1"/>
</dbReference>
<dbReference type="Gene3D" id="3.30.559.30">
    <property type="entry name" value="Nonribosomal peptide synthetase, condensation domain"/>
    <property type="match status" value="1"/>
</dbReference>
<dbReference type="PANTHER" id="PTHR45527">
    <property type="entry name" value="NONRIBOSOMAL PEPTIDE SYNTHETASE"/>
    <property type="match status" value="1"/>
</dbReference>
<dbReference type="InterPro" id="IPR023213">
    <property type="entry name" value="CAT-like_dom_sf"/>
</dbReference>
<evidence type="ECO:0000259" key="1">
    <source>
        <dbReference type="Pfam" id="PF00668"/>
    </source>
</evidence>
<dbReference type="InterPro" id="IPR001242">
    <property type="entry name" value="Condensation_dom"/>
</dbReference>
<dbReference type="Proteomes" id="UP001067235">
    <property type="component" value="Unassembled WGS sequence"/>
</dbReference>
<accession>A0ABT4N0S1</accession>
<dbReference type="SUPFAM" id="SSF52777">
    <property type="entry name" value="CoA-dependent acyltransferases"/>
    <property type="match status" value="2"/>
</dbReference>
<comment type="caution">
    <text evidence="2">The sequence shown here is derived from an EMBL/GenBank/DDBJ whole genome shotgun (WGS) entry which is preliminary data.</text>
</comment>